<dbReference type="InterPro" id="IPR029033">
    <property type="entry name" value="His_PPase_superfam"/>
</dbReference>
<dbReference type="Pfam" id="PF00328">
    <property type="entry name" value="His_Phos_2"/>
    <property type="match status" value="1"/>
</dbReference>
<dbReference type="Gene3D" id="3.40.50.1240">
    <property type="entry name" value="Phosphoglycerate mutase-like"/>
    <property type="match status" value="1"/>
</dbReference>
<dbReference type="Proteomes" id="UP001213000">
    <property type="component" value="Unassembled WGS sequence"/>
</dbReference>
<evidence type="ECO:0000256" key="1">
    <source>
        <dbReference type="ARBA" id="ARBA00022801"/>
    </source>
</evidence>
<reference evidence="3" key="1">
    <citation type="submission" date="2022-07" db="EMBL/GenBank/DDBJ databases">
        <title>Genome Sequence of Leucocoprinus birnbaumii.</title>
        <authorList>
            <person name="Buettner E."/>
        </authorList>
    </citation>
    <scope>NUCLEOTIDE SEQUENCE</scope>
    <source>
        <strain evidence="3">VT141</strain>
    </source>
</reference>
<evidence type="ECO:0000313" key="3">
    <source>
        <dbReference type="EMBL" id="KAJ3567698.1"/>
    </source>
</evidence>
<sequence>MTTLSALDIERGSANLGSALNSPDQEVQHGGLGEKQTFTTFNDTSEGTKAHFNSHEFLVSATRRDEYRNPAAESRGYSYWVQLVGAFAVGMLCTHIIHTPFLHTPYFRAFFNSPMTEDRVNSQASPHAGSIQAHHYPPKHPSNMFPQLFPSDVGYAGKFAATGAEAAIIETAPALPIHTGAPQLVIPTQLAQPKGNRQSDPGHSGGEESQEKVFNLLRSWGNLSPWYSIPRGGFGVDSGAEAPDTCRITGLHLVHHHGARFPDDNRGPPVFAKKIWTTSQKWNATGKLSFLNEWTYKLGADILTTFGRQQLFELGATMRIKYGFLLRDFTKANEVPVFRTLSPSHMIASAMNFALGFFGWPLDGQYQQSIMIEEIGFNTSLAAKLICSNCKRKEKQGRSKWYSSRWKNIYLQNARERLAKDIPGFDLTIKDVYNMQEMCAYETVGLGYSKFCELFTEDEWEGFDYALDLRFWYDYGFGAPLARIQGIGWVQELVARLTHEPIATHNTSTNAILDSNPITFPLNHSLYVDVSHKTVMLSIMTALNLTSFAEEGPLPYTHILKTRKFRSSEIIAFGSSIQFQLLECTSLDGPQIRIIINDGVVPLTGIRGCPAQTDGMCPVAVFVEAMRELIRYADWTWDCNGDWEVPPGDQWHTTTGTPPERAGHSQFY</sequence>
<dbReference type="PANTHER" id="PTHR20963:SF42">
    <property type="entry name" value="PHOSPHOGLYCERATE MUTASE-LIKE PROTEIN"/>
    <property type="match status" value="1"/>
</dbReference>
<dbReference type="EMBL" id="JANIEX010000394">
    <property type="protein sequence ID" value="KAJ3567698.1"/>
    <property type="molecule type" value="Genomic_DNA"/>
</dbReference>
<comment type="caution">
    <text evidence="3">The sequence shown here is derived from an EMBL/GenBank/DDBJ whole genome shotgun (WGS) entry which is preliminary data.</text>
</comment>
<name>A0AAD5VU83_9AGAR</name>
<evidence type="ECO:0008006" key="5">
    <source>
        <dbReference type="Google" id="ProtNLM"/>
    </source>
</evidence>
<keyword evidence="1" id="KW-0378">Hydrolase</keyword>
<dbReference type="GO" id="GO:0003993">
    <property type="term" value="F:acid phosphatase activity"/>
    <property type="evidence" value="ECO:0007669"/>
    <property type="project" value="TreeGrafter"/>
</dbReference>
<dbReference type="PANTHER" id="PTHR20963">
    <property type="entry name" value="MULTIPLE INOSITOL POLYPHOSPHATE PHOSPHATASE-RELATED"/>
    <property type="match status" value="1"/>
</dbReference>
<protein>
    <recommendedName>
        <fullName evidence="5">Phosphoglycerate mutase-like protein</fullName>
    </recommendedName>
</protein>
<dbReference type="SUPFAM" id="SSF53254">
    <property type="entry name" value="Phosphoglycerate mutase-like"/>
    <property type="match status" value="1"/>
</dbReference>
<proteinExistence type="predicted"/>
<dbReference type="InterPro" id="IPR000560">
    <property type="entry name" value="His_Pase_clade-2"/>
</dbReference>
<gene>
    <name evidence="3" type="ORF">NP233_g6193</name>
</gene>
<accession>A0AAD5VU83</accession>
<organism evidence="3 4">
    <name type="scientific">Leucocoprinus birnbaumii</name>
    <dbReference type="NCBI Taxonomy" id="56174"/>
    <lineage>
        <taxon>Eukaryota</taxon>
        <taxon>Fungi</taxon>
        <taxon>Dikarya</taxon>
        <taxon>Basidiomycota</taxon>
        <taxon>Agaricomycotina</taxon>
        <taxon>Agaricomycetes</taxon>
        <taxon>Agaricomycetidae</taxon>
        <taxon>Agaricales</taxon>
        <taxon>Agaricineae</taxon>
        <taxon>Agaricaceae</taxon>
        <taxon>Leucocoprinus</taxon>
    </lineage>
</organism>
<keyword evidence="4" id="KW-1185">Reference proteome</keyword>
<dbReference type="CDD" id="cd07061">
    <property type="entry name" value="HP_HAP_like"/>
    <property type="match status" value="1"/>
</dbReference>
<evidence type="ECO:0000256" key="2">
    <source>
        <dbReference type="SAM" id="MobiDB-lite"/>
    </source>
</evidence>
<feature type="region of interest" description="Disordered" evidence="2">
    <location>
        <begin position="648"/>
        <end position="668"/>
    </location>
</feature>
<evidence type="ECO:0000313" key="4">
    <source>
        <dbReference type="Proteomes" id="UP001213000"/>
    </source>
</evidence>
<dbReference type="AlphaFoldDB" id="A0AAD5VU83"/>